<dbReference type="Proteomes" id="UP001306592">
    <property type="component" value="Unassembled WGS sequence"/>
</dbReference>
<proteinExistence type="predicted"/>
<comment type="caution">
    <text evidence="2">The sequence shown here is derived from an EMBL/GenBank/DDBJ whole genome shotgun (WGS) entry which is preliminary data.</text>
</comment>
<organism evidence="2 3">
    <name type="scientific">Erwinia aphidicola</name>
    <dbReference type="NCBI Taxonomy" id="68334"/>
    <lineage>
        <taxon>Bacteria</taxon>
        <taxon>Pseudomonadati</taxon>
        <taxon>Pseudomonadota</taxon>
        <taxon>Gammaproteobacteria</taxon>
        <taxon>Enterobacterales</taxon>
        <taxon>Erwiniaceae</taxon>
        <taxon>Erwinia</taxon>
    </lineage>
</organism>
<feature type="signal peptide" evidence="1">
    <location>
        <begin position="1"/>
        <end position="18"/>
    </location>
</feature>
<sequence length="197" mass="21236">MKISIAFTLLAVLTLAGCKTPPPPVGDDTIVTSEVDGVKLSHRHAVLPPKSFTPVNAEYRALYNASVMTSPDYSGKVVRYLENGKPFIVLGEVENRWLAIADVPEKAEAKAEAEAEAKPDAVPDAKAPAEAAAAEEKLPQLIGYVPLKAGVKSELYDATLRSDRPRPRNKNNKKVCVDVGGQSKACRNNDTATWILE</sequence>
<dbReference type="PROSITE" id="PS51257">
    <property type="entry name" value="PROKAR_LIPOPROTEIN"/>
    <property type="match status" value="1"/>
</dbReference>
<dbReference type="GeneID" id="89475685"/>
<reference evidence="2 3" key="1">
    <citation type="submission" date="2024-02" db="EMBL/GenBank/DDBJ databases">
        <title>First report Erwinia aphidicola in onion in Chile.</title>
        <authorList>
            <person name="Valenzuela M."/>
            <person name="Pena M."/>
            <person name="Dutta B."/>
        </authorList>
    </citation>
    <scope>NUCLEOTIDE SEQUENCE [LARGE SCALE GENOMIC DNA]</scope>
    <source>
        <strain evidence="2 3">QCJ3A</strain>
    </source>
</reference>
<feature type="chain" id="PRO_5045294022" evidence="1">
    <location>
        <begin position="19"/>
        <end position="197"/>
    </location>
</feature>
<name>A0ABU8DHV4_ERWAP</name>
<evidence type="ECO:0000313" key="2">
    <source>
        <dbReference type="EMBL" id="MEI2683100.1"/>
    </source>
</evidence>
<dbReference type="RefSeq" id="WP_282468541.1">
    <property type="nucleotide sequence ID" value="NZ_CP188307.1"/>
</dbReference>
<keyword evidence="1" id="KW-0732">Signal</keyword>
<gene>
    <name evidence="2" type="ORF">V8N49_15730</name>
</gene>
<protein>
    <submittedName>
        <fullName evidence="2">SH3 domain-containing protein</fullName>
    </submittedName>
</protein>
<evidence type="ECO:0000313" key="3">
    <source>
        <dbReference type="Proteomes" id="UP001306592"/>
    </source>
</evidence>
<keyword evidence="3" id="KW-1185">Reference proteome</keyword>
<evidence type="ECO:0000256" key="1">
    <source>
        <dbReference type="SAM" id="SignalP"/>
    </source>
</evidence>
<accession>A0ABU8DHV4</accession>
<dbReference type="EMBL" id="JBANEI010000011">
    <property type="protein sequence ID" value="MEI2683100.1"/>
    <property type="molecule type" value="Genomic_DNA"/>
</dbReference>